<dbReference type="InterPro" id="IPR038765">
    <property type="entry name" value="Papain-like_cys_pep_sf"/>
</dbReference>
<accession>K7ZDS3</accession>
<name>K7ZDS3_BDEBC</name>
<dbReference type="Gene3D" id="3.90.70.10">
    <property type="entry name" value="Cysteine proteinases"/>
    <property type="match status" value="2"/>
</dbReference>
<dbReference type="AlphaFoldDB" id="K7ZDS3"/>
<dbReference type="Proteomes" id="UP000010074">
    <property type="component" value="Chromosome"/>
</dbReference>
<evidence type="ECO:0000313" key="3">
    <source>
        <dbReference type="Proteomes" id="UP000010074"/>
    </source>
</evidence>
<sequence>MLKALSLILLFLAPQAFAAFGMDPVPRELLNDKTGVLDVPNMPRVRSQDSLGVCYSFVAATLLDQANCVTNNVADCSKVPDSEKNSPLDMARYSVELPDEVDGSDRFNYEGLSEGGSSALAMYNALRTQQTARESCAPFDQVAAKGKTPQETQQLELAMWKKFKDSYEAHKKKAKECANCGLEYATAKTQELKENYNLKASNLEILEAFSQDTYGKFLDRLLVPDTCWDLKNSVGNKGGWKVKQFPESGQKAEYNSAIGKIKELLTKKRPVSLGFCAQETLTVKSMKACGALKDPAGNDVGAGHEIIIKGYRKVCKSANDCYEALQIQNSWGESWQSSNSDGWVDAKVLLNRSFYEPGAMTWLEPSQ</sequence>
<keyword evidence="1" id="KW-0732">Signal</keyword>
<evidence type="ECO:0000313" key="2">
    <source>
        <dbReference type="EMBL" id="AFX99791.1"/>
    </source>
</evidence>
<protein>
    <recommendedName>
        <fullName evidence="4">Peptidase C1A papain C-terminal domain-containing protein</fullName>
    </recommendedName>
</protein>
<proteinExistence type="predicted"/>
<dbReference type="KEGG" id="bbat:Bdt_0079"/>
<dbReference type="SUPFAM" id="SSF54001">
    <property type="entry name" value="Cysteine proteinases"/>
    <property type="match status" value="1"/>
</dbReference>
<organism evidence="2 3">
    <name type="scientific">Bdellovibrio bacteriovorus str. Tiberius</name>
    <dbReference type="NCBI Taxonomy" id="1069642"/>
    <lineage>
        <taxon>Bacteria</taxon>
        <taxon>Pseudomonadati</taxon>
        <taxon>Bdellovibrionota</taxon>
        <taxon>Bdellovibrionia</taxon>
        <taxon>Bdellovibrionales</taxon>
        <taxon>Pseudobdellovibrionaceae</taxon>
        <taxon>Bdellovibrio</taxon>
    </lineage>
</organism>
<dbReference type="RefSeq" id="WP_015089284.1">
    <property type="nucleotide sequence ID" value="NC_019567.1"/>
</dbReference>
<dbReference type="HOGENOM" id="CLU_741165_0_0_7"/>
<dbReference type="STRING" id="1069642.Bdt_0079"/>
<reference evidence="2 3" key="1">
    <citation type="journal article" date="2012" name="BMC Genomics">
        <title>Genome analysis of a simultaneously predatory and prey-independent, novel Bdellovibrio bacteriovorus from the River Tiber, supports in silico predictions of both ancient and recent lateral gene transfer from diverse bacteria.</title>
        <authorList>
            <person name="Hobley L."/>
            <person name="Lerner T.R."/>
            <person name="Williams L.E."/>
            <person name="Lambert C."/>
            <person name="Till R."/>
            <person name="Milner D.S."/>
            <person name="Basford S.M."/>
            <person name="Capeness M.J."/>
            <person name="Fenton A.K."/>
            <person name="Atterbury R.J."/>
            <person name="Harris M.A."/>
            <person name="Sockett R.E."/>
        </authorList>
    </citation>
    <scope>NUCLEOTIDE SEQUENCE [LARGE SCALE GENOMIC DNA]</scope>
    <source>
        <strain evidence="2 3">Tiberius</strain>
    </source>
</reference>
<feature type="chain" id="PRO_5003914294" description="Peptidase C1A papain C-terminal domain-containing protein" evidence="1">
    <location>
        <begin position="19"/>
        <end position="367"/>
    </location>
</feature>
<dbReference type="PATRIC" id="fig|1069642.3.peg.78"/>
<dbReference type="OrthoDB" id="5292465at2"/>
<evidence type="ECO:0000256" key="1">
    <source>
        <dbReference type="SAM" id="SignalP"/>
    </source>
</evidence>
<evidence type="ECO:0008006" key="4">
    <source>
        <dbReference type="Google" id="ProtNLM"/>
    </source>
</evidence>
<feature type="signal peptide" evidence="1">
    <location>
        <begin position="1"/>
        <end position="18"/>
    </location>
</feature>
<gene>
    <name evidence="2" type="ORF">Bdt_0079</name>
</gene>
<dbReference type="EMBL" id="CP002930">
    <property type="protein sequence ID" value="AFX99791.1"/>
    <property type="molecule type" value="Genomic_DNA"/>
</dbReference>